<keyword evidence="1" id="KW-0460">Magnesium</keyword>
<dbReference type="CDD" id="cd16841">
    <property type="entry name" value="RraA_family"/>
    <property type="match status" value="1"/>
</dbReference>
<accession>A0A1H4GK95</accession>
<gene>
    <name evidence="2" type="ORF">SAMN05192564_106103</name>
</gene>
<dbReference type="OrthoDB" id="9805307at2"/>
<dbReference type="Gene3D" id="3.50.30.40">
    <property type="entry name" value="Ribonuclease E inhibitor RraA/RraA-like"/>
    <property type="match status" value="1"/>
</dbReference>
<dbReference type="SUPFAM" id="SSF89562">
    <property type="entry name" value="RraA-like"/>
    <property type="match status" value="1"/>
</dbReference>
<dbReference type="RefSeq" id="WP_090535403.1">
    <property type="nucleotide sequence ID" value="NZ_FNRQ01000006.1"/>
</dbReference>
<dbReference type="InterPro" id="IPR005493">
    <property type="entry name" value="RraA/RraA-like"/>
</dbReference>
<keyword evidence="3" id="KW-1185">Reference proteome</keyword>
<dbReference type="EMBL" id="FNRQ01000006">
    <property type="protein sequence ID" value="SEB09994.1"/>
    <property type="molecule type" value="Genomic_DNA"/>
</dbReference>
<comment type="cofactor">
    <cofactor evidence="1">
        <name>Mg(2+)</name>
        <dbReference type="ChEBI" id="CHEBI:18420"/>
    </cofactor>
</comment>
<evidence type="ECO:0000313" key="3">
    <source>
        <dbReference type="Proteomes" id="UP000198638"/>
    </source>
</evidence>
<dbReference type="NCBIfam" id="NF006093">
    <property type="entry name" value="PRK08245.1"/>
    <property type="match status" value="1"/>
</dbReference>
<feature type="binding site" evidence="1">
    <location>
        <begin position="110"/>
        <end position="113"/>
    </location>
    <ligand>
        <name>substrate</name>
    </ligand>
</feature>
<evidence type="ECO:0000256" key="1">
    <source>
        <dbReference type="PIRSR" id="PIRSR605493-1"/>
    </source>
</evidence>
<proteinExistence type="predicted"/>
<feature type="binding site" evidence="1">
    <location>
        <position position="132"/>
    </location>
    <ligand>
        <name>substrate</name>
    </ligand>
</feature>
<dbReference type="InterPro" id="IPR036704">
    <property type="entry name" value="RraA/RraA-like_sf"/>
</dbReference>
<dbReference type="GO" id="GO:0046872">
    <property type="term" value="F:metal ion binding"/>
    <property type="evidence" value="ECO:0007669"/>
    <property type="project" value="UniProtKB-KW"/>
</dbReference>
<name>A0A1H4GK95_9BURK</name>
<dbReference type="Pfam" id="PF03737">
    <property type="entry name" value="RraA-like"/>
    <property type="match status" value="1"/>
</dbReference>
<organism evidence="2 3">
    <name type="scientific">Paraburkholderia sartisoli</name>
    <dbReference type="NCBI Taxonomy" id="83784"/>
    <lineage>
        <taxon>Bacteria</taxon>
        <taxon>Pseudomonadati</taxon>
        <taxon>Pseudomonadota</taxon>
        <taxon>Betaproteobacteria</taxon>
        <taxon>Burkholderiales</taxon>
        <taxon>Burkholderiaceae</taxon>
        <taxon>Paraburkholderia</taxon>
    </lineage>
</organism>
<reference evidence="3" key="1">
    <citation type="submission" date="2016-10" db="EMBL/GenBank/DDBJ databases">
        <authorList>
            <person name="Varghese N."/>
            <person name="Submissions S."/>
        </authorList>
    </citation>
    <scope>NUCLEOTIDE SEQUENCE [LARGE SCALE GENOMIC DNA]</scope>
    <source>
        <strain evidence="3">LMG 24000</strain>
    </source>
</reference>
<dbReference type="Proteomes" id="UP000198638">
    <property type="component" value="Unassembled WGS sequence"/>
</dbReference>
<dbReference type="AlphaFoldDB" id="A0A1H4GK95"/>
<dbReference type="STRING" id="83784.SAMN05192564_106103"/>
<keyword evidence="1" id="KW-0479">Metal-binding</keyword>
<dbReference type="PANTHER" id="PTHR33254:SF16">
    <property type="entry name" value="BLR3842 PROTEIN"/>
    <property type="match status" value="1"/>
</dbReference>
<protein>
    <submittedName>
        <fullName evidence="2">Regulator of RNase E activity RraA</fullName>
    </submittedName>
</protein>
<sequence length="254" mass="26911">MTSTEHPVSEAALEKLRHVSTATLTTQLFKHGLRNVFLQGVVPLVKPAADAPNLVGPAFTLRNIPAREDIDHVGIFQDPDHPQRKAIETAPPGSVLVQDCRGERSVASVGSILATRLKMRGVAGMVSDGPIRDSATIAALRLPLFCAGASAPLNLAKHHAIDVNVPIGCGGVAVYPGDIVVGDADGVVIVPRHLAEEVAHAAAEQELMEAFITARIEAGAPLRGTYPPNEETLAAYQQWRKSRNEDAPKMGPAD</sequence>
<dbReference type="PANTHER" id="PTHR33254">
    <property type="entry name" value="4-HYDROXY-4-METHYL-2-OXOGLUTARATE ALDOLASE 3-RELATED"/>
    <property type="match status" value="1"/>
</dbReference>
<evidence type="ECO:0000313" key="2">
    <source>
        <dbReference type="EMBL" id="SEB09994.1"/>
    </source>
</evidence>
<feature type="binding site" evidence="1">
    <location>
        <position position="133"/>
    </location>
    <ligand>
        <name>Mg(2+)</name>
        <dbReference type="ChEBI" id="CHEBI:18420"/>
    </ligand>
</feature>